<evidence type="ECO:0000313" key="1">
    <source>
        <dbReference type="EMBL" id="RHX83290.1"/>
    </source>
</evidence>
<accession>A0A8B3CHJ2</accession>
<gene>
    <name evidence="1" type="ORF">DLM78_22575</name>
</gene>
<comment type="caution">
    <text evidence="1">The sequence shown here is derived from an EMBL/GenBank/DDBJ whole genome shotgun (WGS) entry which is preliminary data.</text>
</comment>
<organism evidence="1 2">
    <name type="scientific">Leptospira stimsonii</name>
    <dbReference type="NCBI Taxonomy" id="2202203"/>
    <lineage>
        <taxon>Bacteria</taxon>
        <taxon>Pseudomonadati</taxon>
        <taxon>Spirochaetota</taxon>
        <taxon>Spirochaetia</taxon>
        <taxon>Leptospirales</taxon>
        <taxon>Leptospiraceae</taxon>
        <taxon>Leptospira</taxon>
    </lineage>
</organism>
<dbReference type="AlphaFoldDB" id="A0A8B3CHJ2"/>
<proteinExistence type="predicted"/>
<name>A0A8B3CHJ2_9LEPT</name>
<sequence>MYTKEGLTGIQINSTLGILRNSQMTRYKLESLKISMKLIDLKNSEGKPRTDAETIDLLITRCALQEYYLEERNLLKRYHQWLDDQGIDEWAYD</sequence>
<protein>
    <submittedName>
        <fullName evidence="1">Uncharacterized protein</fullName>
    </submittedName>
</protein>
<reference evidence="2" key="1">
    <citation type="submission" date="2018-05" db="EMBL/GenBank/DDBJ databases">
        <title>Leptospira yasudae sp. nov. and Leptospira stimsonii sp. nov., two pathogenic species of the genus Leptospira isolated from environmental sources.</title>
        <authorList>
            <person name="Casanovas-Massana A."/>
            <person name="Hamond C."/>
            <person name="Santos L.A."/>
            <person name="Hacker K.P."/>
            <person name="Balassiano I."/>
            <person name="Medeiros M.A."/>
            <person name="Reis M.G."/>
            <person name="Ko A.I."/>
            <person name="Wunder E.A."/>
        </authorList>
    </citation>
    <scope>NUCLEOTIDE SEQUENCE [LARGE SCALE GENOMIC DNA]</scope>
    <source>
        <strain evidence="2">AMB6-RJ</strain>
    </source>
</reference>
<dbReference type="EMBL" id="QHCS01000010">
    <property type="protein sequence ID" value="RHX83290.1"/>
    <property type="molecule type" value="Genomic_DNA"/>
</dbReference>
<dbReference type="Proteomes" id="UP000266669">
    <property type="component" value="Unassembled WGS sequence"/>
</dbReference>
<evidence type="ECO:0000313" key="2">
    <source>
        <dbReference type="Proteomes" id="UP000266669"/>
    </source>
</evidence>